<dbReference type="RefSeq" id="WP_085933221.1">
    <property type="nucleotide sequence ID" value="NZ_FUWJ01000001.1"/>
</dbReference>
<accession>A0A1T4LM20</accession>
<keyword evidence="2" id="KW-1185">Reference proteome</keyword>
<gene>
    <name evidence="1" type="ORF">SAMN02745126_01609</name>
</gene>
<reference evidence="2" key="1">
    <citation type="submission" date="2017-02" db="EMBL/GenBank/DDBJ databases">
        <authorList>
            <person name="Varghese N."/>
            <person name="Submissions S."/>
        </authorList>
    </citation>
    <scope>NUCLEOTIDE SEQUENCE [LARGE SCALE GENOMIC DNA]</scope>
    <source>
        <strain evidence="2">ATCC 27094</strain>
    </source>
</reference>
<dbReference type="Proteomes" id="UP000190092">
    <property type="component" value="Unassembled WGS sequence"/>
</dbReference>
<organism evidence="1 2">
    <name type="scientific">Enhydrobacter aerosaccus</name>
    <dbReference type="NCBI Taxonomy" id="225324"/>
    <lineage>
        <taxon>Bacteria</taxon>
        <taxon>Pseudomonadati</taxon>
        <taxon>Pseudomonadota</taxon>
        <taxon>Alphaproteobacteria</taxon>
        <taxon>Hyphomicrobiales</taxon>
        <taxon>Enhydrobacter</taxon>
    </lineage>
</organism>
<dbReference type="EMBL" id="FUWJ01000001">
    <property type="protein sequence ID" value="SJZ55666.1"/>
    <property type="molecule type" value="Genomic_DNA"/>
</dbReference>
<proteinExistence type="predicted"/>
<protein>
    <submittedName>
        <fullName evidence="1">Uncharacterized protein</fullName>
    </submittedName>
</protein>
<name>A0A1T4LM20_9HYPH</name>
<dbReference type="AlphaFoldDB" id="A0A1T4LM20"/>
<sequence>MSSFHANRFFAASALAAVGVGFLLAVVPAFGQPKTILPATAATCDQLRGWLVRYDSEKGSQHLSGRRFRADVALALCASGRYAEGVAILETEARNAGYTFPTP</sequence>
<evidence type="ECO:0000313" key="2">
    <source>
        <dbReference type="Proteomes" id="UP000190092"/>
    </source>
</evidence>
<dbReference type="STRING" id="225324.SAMN02745126_01609"/>
<evidence type="ECO:0000313" key="1">
    <source>
        <dbReference type="EMBL" id="SJZ55666.1"/>
    </source>
</evidence>